<comment type="caution">
    <text evidence="1">The sequence shown here is derived from an EMBL/GenBank/DDBJ whole genome shotgun (WGS) entry which is preliminary data.</text>
</comment>
<name>A0ABT0SHU7_9GAMM</name>
<dbReference type="Proteomes" id="UP001431235">
    <property type="component" value="Unassembled WGS sequence"/>
</dbReference>
<dbReference type="RefSeq" id="WP_250064195.1">
    <property type="nucleotide sequence ID" value="NZ_JAIKTS010000003.1"/>
</dbReference>
<evidence type="ECO:0000313" key="1">
    <source>
        <dbReference type="EMBL" id="MCL7714908.1"/>
    </source>
</evidence>
<reference evidence="1 2" key="1">
    <citation type="submission" date="2021-08" db="EMBL/GenBank/DDBJ databases">
        <title>Novel members of of the genus Stenotrophomonas from differernt environment.</title>
        <authorList>
            <person name="Deng Y."/>
        </authorList>
    </citation>
    <scope>NUCLEOTIDE SEQUENCE [LARGE SCALE GENOMIC DNA]</scope>
    <source>
        <strain evidence="1 2">CPCC 101365</strain>
    </source>
</reference>
<protein>
    <submittedName>
        <fullName evidence="1">Uncharacterized protein</fullName>
    </submittedName>
</protein>
<gene>
    <name evidence="1" type="ORF">K5L01_09655</name>
</gene>
<keyword evidence="2" id="KW-1185">Reference proteome</keyword>
<sequence>MRKFELSPPSSSNRNAKVVLTDPMEVEARLHELHPDLKAALFQIVVIGGLSARNDVTPASAPTAAGVKQWLATVEELRTLLAQLQWRIHENKNCPFISSPDRAVSIVVMTGNAETGMDVDEGPANQAEKGAVAEGYVQKNWSQLELFNHDAFKLVKDKQKETQVWVLLYHYDRVLKQVRFELSLPTGFSNKKITDWGERLVFGPIPNDPATFVIRKDEPIEPATVDVVPKKGAF</sequence>
<evidence type="ECO:0000313" key="2">
    <source>
        <dbReference type="Proteomes" id="UP001431235"/>
    </source>
</evidence>
<dbReference type="EMBL" id="JAIKTS010000003">
    <property type="protein sequence ID" value="MCL7714908.1"/>
    <property type="molecule type" value="Genomic_DNA"/>
</dbReference>
<accession>A0ABT0SHU7</accession>
<proteinExistence type="predicted"/>
<organism evidence="1 2">
    <name type="scientific">Stenotrophomonas mori</name>
    <dbReference type="NCBI Taxonomy" id="2871096"/>
    <lineage>
        <taxon>Bacteria</taxon>
        <taxon>Pseudomonadati</taxon>
        <taxon>Pseudomonadota</taxon>
        <taxon>Gammaproteobacteria</taxon>
        <taxon>Lysobacterales</taxon>
        <taxon>Lysobacteraceae</taxon>
        <taxon>Stenotrophomonas</taxon>
    </lineage>
</organism>